<evidence type="ECO:0000313" key="10">
    <source>
        <dbReference type="EMBL" id="KAK1257524.1"/>
    </source>
</evidence>
<dbReference type="AlphaFoldDB" id="A0AAV9A008"/>
<dbReference type="Pfam" id="PF13855">
    <property type="entry name" value="LRR_8"/>
    <property type="match status" value="1"/>
</dbReference>
<reference evidence="10" key="1">
    <citation type="journal article" date="2023" name="Nat. Commun.">
        <title>Diploid and tetraploid genomes of Acorus and the evolution of monocots.</title>
        <authorList>
            <person name="Ma L."/>
            <person name="Liu K.W."/>
            <person name="Li Z."/>
            <person name="Hsiao Y.Y."/>
            <person name="Qi Y."/>
            <person name="Fu T."/>
            <person name="Tang G.D."/>
            <person name="Zhang D."/>
            <person name="Sun W.H."/>
            <person name="Liu D.K."/>
            <person name="Li Y."/>
            <person name="Chen G.Z."/>
            <person name="Liu X.D."/>
            <person name="Liao X.Y."/>
            <person name="Jiang Y.T."/>
            <person name="Yu X."/>
            <person name="Hao Y."/>
            <person name="Huang J."/>
            <person name="Zhao X.W."/>
            <person name="Ke S."/>
            <person name="Chen Y.Y."/>
            <person name="Wu W.L."/>
            <person name="Hsu J.L."/>
            <person name="Lin Y.F."/>
            <person name="Huang M.D."/>
            <person name="Li C.Y."/>
            <person name="Huang L."/>
            <person name="Wang Z.W."/>
            <person name="Zhao X."/>
            <person name="Zhong W.Y."/>
            <person name="Peng D.H."/>
            <person name="Ahmad S."/>
            <person name="Lan S."/>
            <person name="Zhang J.S."/>
            <person name="Tsai W.C."/>
            <person name="Van de Peer Y."/>
            <person name="Liu Z.J."/>
        </authorList>
    </citation>
    <scope>NUCLEOTIDE SEQUENCE</scope>
    <source>
        <strain evidence="10">SCP</strain>
    </source>
</reference>
<evidence type="ECO:0000256" key="9">
    <source>
        <dbReference type="SAM" id="Phobius"/>
    </source>
</evidence>
<dbReference type="EMBL" id="JAUJYN010000041">
    <property type="protein sequence ID" value="KAK1257524.1"/>
    <property type="molecule type" value="Genomic_DNA"/>
</dbReference>
<evidence type="ECO:0000256" key="1">
    <source>
        <dbReference type="ARBA" id="ARBA00004167"/>
    </source>
</evidence>
<dbReference type="Pfam" id="PF00560">
    <property type="entry name" value="LRR_1"/>
    <property type="match status" value="3"/>
</dbReference>
<name>A0AAV9A008_ACOGR</name>
<keyword evidence="3" id="KW-0433">Leucine-rich repeat</keyword>
<dbReference type="SUPFAM" id="SSF52058">
    <property type="entry name" value="L domain-like"/>
    <property type="match status" value="1"/>
</dbReference>
<organism evidence="10 11">
    <name type="scientific">Acorus gramineus</name>
    <name type="common">Dwarf sweet flag</name>
    <dbReference type="NCBI Taxonomy" id="55184"/>
    <lineage>
        <taxon>Eukaryota</taxon>
        <taxon>Viridiplantae</taxon>
        <taxon>Streptophyta</taxon>
        <taxon>Embryophyta</taxon>
        <taxon>Tracheophyta</taxon>
        <taxon>Spermatophyta</taxon>
        <taxon>Magnoliopsida</taxon>
        <taxon>Liliopsida</taxon>
        <taxon>Acoraceae</taxon>
        <taxon>Acorus</taxon>
    </lineage>
</organism>
<comment type="subcellular location">
    <subcellularLocation>
        <location evidence="1">Membrane</location>
        <topology evidence="1">Single-pass membrane protein</topology>
    </subcellularLocation>
</comment>
<dbReference type="Gene3D" id="3.80.10.10">
    <property type="entry name" value="Ribonuclease Inhibitor"/>
    <property type="match status" value="1"/>
</dbReference>
<dbReference type="Proteomes" id="UP001179952">
    <property type="component" value="Unassembled WGS sequence"/>
</dbReference>
<evidence type="ECO:0000256" key="2">
    <source>
        <dbReference type="ARBA" id="ARBA00009592"/>
    </source>
</evidence>
<comment type="similarity">
    <text evidence="2">Belongs to the RLP family.</text>
</comment>
<evidence type="ECO:0000256" key="4">
    <source>
        <dbReference type="ARBA" id="ARBA00022692"/>
    </source>
</evidence>
<dbReference type="SMART" id="SM00369">
    <property type="entry name" value="LRR_TYP"/>
    <property type="match status" value="4"/>
</dbReference>
<keyword evidence="7 9" id="KW-0472">Membrane</keyword>
<dbReference type="GO" id="GO:0016020">
    <property type="term" value="C:membrane"/>
    <property type="evidence" value="ECO:0007669"/>
    <property type="project" value="UniProtKB-SubCell"/>
</dbReference>
<dbReference type="InterPro" id="IPR003591">
    <property type="entry name" value="Leu-rich_rpt_typical-subtyp"/>
</dbReference>
<gene>
    <name evidence="10" type="ORF">QJS04_geneDACA023795</name>
</gene>
<proteinExistence type="inferred from homology"/>
<dbReference type="FunFam" id="3.80.10.10:FF:000111">
    <property type="entry name" value="LRR receptor-like serine/threonine-protein kinase ERECTA"/>
    <property type="match status" value="1"/>
</dbReference>
<accession>A0AAV9A008</accession>
<evidence type="ECO:0000256" key="7">
    <source>
        <dbReference type="ARBA" id="ARBA00023136"/>
    </source>
</evidence>
<feature type="transmembrane region" description="Helical" evidence="9">
    <location>
        <begin position="320"/>
        <end position="343"/>
    </location>
</feature>
<dbReference type="InterPro" id="IPR001611">
    <property type="entry name" value="Leu-rich_rpt"/>
</dbReference>
<sequence length="365" mass="41132">MKNQNLIYLDLANNNLTGKISFTNCSMPRLQYFNLYDNHLTGSIPISLFNSSNIMFLDIRKNFFSGNIHSSLFTLHNAVILLLSENNFEGPVPTQVCHMQNLHILDLSNNYLSGTIPNCLKNISSWIIDSLIDYPMFMVAPYRIFYISTNTVVTNLTTKGRCDSYMGTPLSLMTELDLSKNQFSGPLPFQMGYLSALHSLNLSNNHLTGPIPNSFQNLENIESLDLSNNYLSGEIPSQLVKLHTLSVFRVAYNNLSGIIPYKDQFCTFNKSSFEGNPGLSEVLIEKNCWSMHETSQTYHDSSHNSNGDQEDTSKAIDNDVIFYSFIAASFAIGFWGVIAVLAFNKNGRIKFFMAADYFLYACMDV</sequence>
<keyword evidence="8" id="KW-0325">Glycoprotein</keyword>
<reference evidence="10" key="2">
    <citation type="submission" date="2023-06" db="EMBL/GenBank/DDBJ databases">
        <authorList>
            <person name="Ma L."/>
            <person name="Liu K.-W."/>
            <person name="Li Z."/>
            <person name="Hsiao Y.-Y."/>
            <person name="Qi Y."/>
            <person name="Fu T."/>
            <person name="Tang G."/>
            <person name="Zhang D."/>
            <person name="Sun W.-H."/>
            <person name="Liu D.-K."/>
            <person name="Li Y."/>
            <person name="Chen G.-Z."/>
            <person name="Liu X.-D."/>
            <person name="Liao X.-Y."/>
            <person name="Jiang Y.-T."/>
            <person name="Yu X."/>
            <person name="Hao Y."/>
            <person name="Huang J."/>
            <person name="Zhao X.-W."/>
            <person name="Ke S."/>
            <person name="Chen Y.-Y."/>
            <person name="Wu W.-L."/>
            <person name="Hsu J.-L."/>
            <person name="Lin Y.-F."/>
            <person name="Huang M.-D."/>
            <person name="Li C.-Y."/>
            <person name="Huang L."/>
            <person name="Wang Z.-W."/>
            <person name="Zhao X."/>
            <person name="Zhong W.-Y."/>
            <person name="Peng D.-H."/>
            <person name="Ahmad S."/>
            <person name="Lan S."/>
            <person name="Zhang J.-S."/>
            <person name="Tsai W.-C."/>
            <person name="Van De Peer Y."/>
            <person name="Liu Z.-J."/>
        </authorList>
    </citation>
    <scope>NUCLEOTIDE SEQUENCE</scope>
    <source>
        <strain evidence="10">SCP</strain>
        <tissue evidence="10">Leaves</tissue>
    </source>
</reference>
<evidence type="ECO:0000256" key="6">
    <source>
        <dbReference type="ARBA" id="ARBA00022989"/>
    </source>
</evidence>
<evidence type="ECO:0000313" key="11">
    <source>
        <dbReference type="Proteomes" id="UP001179952"/>
    </source>
</evidence>
<dbReference type="PANTHER" id="PTHR48062:SF51">
    <property type="entry name" value="LRR RECEPTOR-LIKE SERINE_THREONINE-PROTEIN KINASE ERL1"/>
    <property type="match status" value="1"/>
</dbReference>
<dbReference type="InterPro" id="IPR051502">
    <property type="entry name" value="RLP_Defense_Trigger"/>
</dbReference>
<keyword evidence="4 9" id="KW-0812">Transmembrane</keyword>
<comment type="caution">
    <text evidence="10">The sequence shown here is derived from an EMBL/GenBank/DDBJ whole genome shotgun (WGS) entry which is preliminary data.</text>
</comment>
<protein>
    <submittedName>
        <fullName evidence="10">Uncharacterized protein</fullName>
    </submittedName>
</protein>
<evidence type="ECO:0000256" key="3">
    <source>
        <dbReference type="ARBA" id="ARBA00022614"/>
    </source>
</evidence>
<evidence type="ECO:0000256" key="5">
    <source>
        <dbReference type="ARBA" id="ARBA00022737"/>
    </source>
</evidence>
<keyword evidence="11" id="KW-1185">Reference proteome</keyword>
<keyword evidence="6 9" id="KW-1133">Transmembrane helix</keyword>
<dbReference type="InterPro" id="IPR032675">
    <property type="entry name" value="LRR_dom_sf"/>
</dbReference>
<evidence type="ECO:0000256" key="8">
    <source>
        <dbReference type="ARBA" id="ARBA00023180"/>
    </source>
</evidence>
<keyword evidence="5" id="KW-0677">Repeat</keyword>
<dbReference type="PANTHER" id="PTHR48062">
    <property type="entry name" value="RECEPTOR-LIKE PROTEIN 14"/>
    <property type="match status" value="1"/>
</dbReference>
<dbReference type="PRINTS" id="PR00019">
    <property type="entry name" value="LEURICHRPT"/>
</dbReference>